<sequence length="75" mass="9007">MGRCTIDHSVEDVVRKLNEQQAFIPKKIYEDGMRFLDGTVEQDTLNEVFHLLKKYDLVEADERERRNEELRKIVR</sequence>
<reference evidence="1 2" key="1">
    <citation type="submission" date="2023-06" db="EMBL/GenBank/DDBJ databases">
        <title>Sporosarcina sp. nov., isolated from Korean traditional fermented seafood 'Jeotgal'.</title>
        <authorList>
            <person name="Yang A.I."/>
            <person name="Shin N.-R."/>
        </authorList>
    </citation>
    <scope>NUCLEOTIDE SEQUENCE [LARGE SCALE GENOMIC DNA]</scope>
    <source>
        <strain evidence="1 2">KCTC13119</strain>
    </source>
</reference>
<evidence type="ECO:0000313" key="2">
    <source>
        <dbReference type="Proteomes" id="UP001282284"/>
    </source>
</evidence>
<organism evidence="1 2">
    <name type="scientific">Sporosarcina saromensis</name>
    <dbReference type="NCBI Taxonomy" id="359365"/>
    <lineage>
        <taxon>Bacteria</taxon>
        <taxon>Bacillati</taxon>
        <taxon>Bacillota</taxon>
        <taxon>Bacilli</taxon>
        <taxon>Bacillales</taxon>
        <taxon>Caryophanaceae</taxon>
        <taxon>Sporosarcina</taxon>
    </lineage>
</organism>
<evidence type="ECO:0000313" key="1">
    <source>
        <dbReference type="EMBL" id="MDW0113174.1"/>
    </source>
</evidence>
<name>A0ABU4G875_9BACL</name>
<gene>
    <name evidence="1" type="ORF">QT711_08240</name>
</gene>
<accession>A0ABU4G875</accession>
<dbReference type="RefSeq" id="WP_317943358.1">
    <property type="nucleotide sequence ID" value="NZ_JAUBDI010000006.1"/>
</dbReference>
<dbReference type="Proteomes" id="UP001282284">
    <property type="component" value="Unassembled WGS sequence"/>
</dbReference>
<comment type="caution">
    <text evidence="1">The sequence shown here is derived from an EMBL/GenBank/DDBJ whole genome shotgun (WGS) entry which is preliminary data.</text>
</comment>
<dbReference type="EMBL" id="JAUBDI010000006">
    <property type="protein sequence ID" value="MDW0113174.1"/>
    <property type="molecule type" value="Genomic_DNA"/>
</dbReference>
<evidence type="ECO:0008006" key="3">
    <source>
        <dbReference type="Google" id="ProtNLM"/>
    </source>
</evidence>
<protein>
    <recommendedName>
        <fullName evidence="3">Group-specific protein</fullName>
    </recommendedName>
</protein>
<keyword evidence="2" id="KW-1185">Reference proteome</keyword>
<proteinExistence type="predicted"/>